<evidence type="ECO:0000313" key="2">
    <source>
        <dbReference type="Proteomes" id="UP000050969"/>
    </source>
</evidence>
<protein>
    <submittedName>
        <fullName evidence="1">Uncharacterized protein</fullName>
    </submittedName>
</protein>
<reference evidence="1 2" key="1">
    <citation type="journal article" date="2015" name="Genome Announc.">
        <title>Expanding the biotechnology potential of lactobacilli through comparative genomics of 213 strains and associated genera.</title>
        <authorList>
            <person name="Sun Z."/>
            <person name="Harris H.M."/>
            <person name="McCann A."/>
            <person name="Guo C."/>
            <person name="Argimon S."/>
            <person name="Zhang W."/>
            <person name="Yang X."/>
            <person name="Jeffery I.B."/>
            <person name="Cooney J.C."/>
            <person name="Kagawa T.F."/>
            <person name="Liu W."/>
            <person name="Song Y."/>
            <person name="Salvetti E."/>
            <person name="Wrobel A."/>
            <person name="Rasinkangas P."/>
            <person name="Parkhill J."/>
            <person name="Rea M.C."/>
            <person name="O'Sullivan O."/>
            <person name="Ritari J."/>
            <person name="Douillard F.P."/>
            <person name="Paul Ross R."/>
            <person name="Yang R."/>
            <person name="Briner A.E."/>
            <person name="Felis G.E."/>
            <person name="de Vos W.M."/>
            <person name="Barrangou R."/>
            <person name="Klaenhammer T.R."/>
            <person name="Caufield P.W."/>
            <person name="Cui Y."/>
            <person name="Zhang H."/>
            <person name="O'Toole P.W."/>
        </authorList>
    </citation>
    <scope>NUCLEOTIDE SEQUENCE [LARGE SCALE GENOMIC DNA]</scope>
    <source>
        <strain evidence="1 2">DSM 24301</strain>
    </source>
</reference>
<gene>
    <name evidence="1" type="ORF">IV56_GL001083</name>
</gene>
<keyword evidence="2" id="KW-1185">Reference proteome</keyword>
<proteinExistence type="predicted"/>
<evidence type="ECO:0000313" key="1">
    <source>
        <dbReference type="EMBL" id="KRO16637.1"/>
    </source>
</evidence>
<name>A0A0R2MXT3_9LACO</name>
<dbReference type="AlphaFoldDB" id="A0A0R2MXT3"/>
<accession>A0A0R2MXT3</accession>
<comment type="caution">
    <text evidence="1">The sequence shown here is derived from an EMBL/GenBank/DDBJ whole genome shotgun (WGS) entry which is preliminary data.</text>
</comment>
<organism evidence="1 2">
    <name type="scientific">Lacticaseibacillus saniviri JCM 17471 = DSM 24301</name>
    <dbReference type="NCBI Taxonomy" id="1293598"/>
    <lineage>
        <taxon>Bacteria</taxon>
        <taxon>Bacillati</taxon>
        <taxon>Bacillota</taxon>
        <taxon>Bacilli</taxon>
        <taxon>Lactobacillales</taxon>
        <taxon>Lactobacillaceae</taxon>
        <taxon>Lacticaseibacillus</taxon>
    </lineage>
</organism>
<dbReference type="Proteomes" id="UP000050969">
    <property type="component" value="Unassembled WGS sequence"/>
</dbReference>
<dbReference type="STRING" id="1293598.IV56_GL001083"/>
<sequence length="63" mass="7203">MTDKRDNKSKEIRGDYLVGKGDDMKVIQPISFVSQEASDSFADNLNAALDELEEYQSNLDKRY</sequence>
<dbReference type="PATRIC" id="fig|1293598.4.peg.1137"/>
<dbReference type="RefSeq" id="WP_054776956.1">
    <property type="nucleotide sequence ID" value="NZ_BBBX01000005.1"/>
</dbReference>
<dbReference type="EMBL" id="JQCE01000035">
    <property type="protein sequence ID" value="KRO16637.1"/>
    <property type="molecule type" value="Genomic_DNA"/>
</dbReference>